<evidence type="ECO:0000259" key="1">
    <source>
        <dbReference type="Pfam" id="PF13360"/>
    </source>
</evidence>
<dbReference type="SMART" id="SM00564">
    <property type="entry name" value="PQQ"/>
    <property type="match status" value="4"/>
</dbReference>
<evidence type="ECO:0000313" key="4">
    <source>
        <dbReference type="Proteomes" id="UP000000390"/>
    </source>
</evidence>
<dbReference type="Gene3D" id="2.40.10.480">
    <property type="match status" value="1"/>
</dbReference>
<dbReference type="InterPro" id="IPR002372">
    <property type="entry name" value="PQQ_rpt_dom"/>
</dbReference>
<sequence>MPTVGDDLYSIVEESDANDEETSSSLVALSAADGTVQWTQPLDMEEPTAPAVANDTIYIAGSEVVAIDTDGEEMWRNPAGGGTPAVANDTVYVTFSPGVRALSASDGFEQWEYVATVDDRPAEYAFPSAPAIVDETIYFGLTDYAREDATAMYALSATTGSEQWTTLFERDIVVGAPAVADGVLYSHVAGFADFPSERGTVEAGRAIALDADDGTLRWEVDDAEDTLFSDPIVTDGLVLVEKHSILADESVILALEEADS</sequence>
<keyword evidence="2" id="KW-0614">Plasmid</keyword>
<dbReference type="Gene3D" id="2.40.128.630">
    <property type="match status" value="2"/>
</dbReference>
<feature type="domain" description="Pyrrolo-quinoline quinone repeat" evidence="1">
    <location>
        <begin position="153"/>
        <end position="257"/>
    </location>
</feature>
<dbReference type="KEGG" id="hje:HacjB3_16926"/>
<gene>
    <name evidence="2" type="ordered locus">HacjB3_16926</name>
    <name evidence="3" type="ORF">C497_02262</name>
</gene>
<dbReference type="Pfam" id="PF13360">
    <property type="entry name" value="PQQ_2"/>
    <property type="match status" value="2"/>
</dbReference>
<accession>D8JBT2</accession>
<evidence type="ECO:0000313" key="5">
    <source>
        <dbReference type="Proteomes" id="UP000011645"/>
    </source>
</evidence>
<evidence type="ECO:0000313" key="2">
    <source>
        <dbReference type="EMBL" id="ADJ16735.1"/>
    </source>
</evidence>
<dbReference type="AlphaFoldDB" id="D8JBT2"/>
<name>D8JBT2_HALJB</name>
<proteinExistence type="predicted"/>
<dbReference type="InterPro" id="IPR018391">
    <property type="entry name" value="PQQ_b-propeller_rpt"/>
</dbReference>
<dbReference type="eggNOG" id="arCOG02482">
    <property type="taxonomic scope" value="Archaea"/>
</dbReference>
<dbReference type="SUPFAM" id="SSF50998">
    <property type="entry name" value="Quinoprotein alcohol dehydrogenase-like"/>
    <property type="match status" value="1"/>
</dbReference>
<evidence type="ECO:0000313" key="3">
    <source>
        <dbReference type="EMBL" id="ELY40869.1"/>
    </source>
</evidence>
<dbReference type="EMBL" id="CP002063">
    <property type="protein sequence ID" value="ADJ16735.1"/>
    <property type="molecule type" value="Genomic_DNA"/>
</dbReference>
<dbReference type="PANTHER" id="PTHR34512:SF30">
    <property type="entry name" value="OUTER MEMBRANE PROTEIN ASSEMBLY FACTOR BAMB"/>
    <property type="match status" value="1"/>
</dbReference>
<organism evidence="2 4">
    <name type="scientific">Halalkalicoccus jeotgali (strain DSM 18796 / CECT 7217 / JCM 14584 / KCTC 4019 / B3)</name>
    <dbReference type="NCBI Taxonomy" id="795797"/>
    <lineage>
        <taxon>Archaea</taxon>
        <taxon>Methanobacteriati</taxon>
        <taxon>Methanobacteriota</taxon>
        <taxon>Stenosarchaea group</taxon>
        <taxon>Halobacteria</taxon>
        <taxon>Halobacteriales</taxon>
        <taxon>Halococcaceae</taxon>
        <taxon>Halalkalicoccus</taxon>
    </lineage>
</organism>
<dbReference type="HOGENOM" id="CLU_1067953_0_0_2"/>
<reference evidence="2 4" key="1">
    <citation type="journal article" date="2010" name="J. Bacteriol.">
        <title>Complete genome sequence of Halalkalicoccus jeotgali B3(T), an extremely halophilic archaeon.</title>
        <authorList>
            <person name="Roh S.W."/>
            <person name="Nam Y.D."/>
            <person name="Nam S.H."/>
            <person name="Choi S.H."/>
            <person name="Park H.S."/>
            <person name="Bae J.W."/>
        </authorList>
    </citation>
    <scope>NUCLEOTIDE SEQUENCE [LARGE SCALE GENOMIC DNA]</scope>
    <source>
        <strain evidence="2">B3</strain>
        <strain evidence="4">DSM 18796 / CECT 7217 / JCM 14584 / KCTC 4019 / B3</strain>
        <plasmid evidence="4">1</plasmid>
    </source>
</reference>
<reference evidence="3 5" key="2">
    <citation type="journal article" date="2014" name="PLoS Genet.">
        <title>Phylogenetically driven sequencing of extremely halophilic archaea reveals strategies for static and dynamic osmo-response.</title>
        <authorList>
            <person name="Becker E.A."/>
            <person name="Seitzer P.M."/>
            <person name="Tritt A."/>
            <person name="Larsen D."/>
            <person name="Krusor M."/>
            <person name="Yao A.I."/>
            <person name="Wu D."/>
            <person name="Madern D."/>
            <person name="Eisen J.A."/>
            <person name="Darling A.E."/>
            <person name="Facciotti M.T."/>
        </authorList>
    </citation>
    <scope>NUCLEOTIDE SEQUENCE [LARGE SCALE GENOMIC DNA]</scope>
    <source>
        <strain evidence="3">B3</strain>
        <strain evidence="5">DSM 18796 / CECT 7217 / JCM 14584 / KCTC 4019 / B3</strain>
    </source>
</reference>
<dbReference type="InterPro" id="IPR011047">
    <property type="entry name" value="Quinoprotein_ADH-like_sf"/>
</dbReference>
<protein>
    <submittedName>
        <fullName evidence="2">Pyrrolo-quinoline quinone</fullName>
    </submittedName>
</protein>
<geneLocation type="plasmid" evidence="2 4">
    <name>1</name>
</geneLocation>
<keyword evidence="5" id="KW-1185">Reference proteome</keyword>
<dbReference type="Proteomes" id="UP000011645">
    <property type="component" value="Unassembled WGS sequence"/>
</dbReference>
<dbReference type="EMBL" id="AOHV01000008">
    <property type="protein sequence ID" value="ELY40869.1"/>
    <property type="molecule type" value="Genomic_DNA"/>
</dbReference>
<feature type="domain" description="Pyrrolo-quinoline quinone repeat" evidence="1">
    <location>
        <begin position="24"/>
        <end position="142"/>
    </location>
</feature>
<dbReference type="PANTHER" id="PTHR34512">
    <property type="entry name" value="CELL SURFACE PROTEIN"/>
    <property type="match status" value="1"/>
</dbReference>
<dbReference type="PATRIC" id="fig|795797.18.peg.3324"/>
<dbReference type="Proteomes" id="UP000000390">
    <property type="component" value="Plasmid 1"/>
</dbReference>